<feature type="compositionally biased region" description="Basic and acidic residues" evidence="1">
    <location>
        <begin position="687"/>
        <end position="698"/>
    </location>
</feature>
<dbReference type="GO" id="GO:0015074">
    <property type="term" value="P:DNA integration"/>
    <property type="evidence" value="ECO:0007669"/>
    <property type="project" value="InterPro"/>
</dbReference>
<dbReference type="InterPro" id="IPR036397">
    <property type="entry name" value="RNaseH_sf"/>
</dbReference>
<reference evidence="3 4" key="1">
    <citation type="submission" date="2018-08" db="EMBL/GenBank/DDBJ databases">
        <title>Sequencing the genomes of 1000 actinobacteria strains.</title>
        <authorList>
            <person name="Klenk H.-P."/>
        </authorList>
    </citation>
    <scope>NUCLEOTIDE SEQUENCE [LARGE SCALE GENOMIC DNA]</scope>
    <source>
        <strain evidence="3 4">DSM 43927</strain>
    </source>
</reference>
<dbReference type="PROSITE" id="PS50994">
    <property type="entry name" value="INTEGRASE"/>
    <property type="match status" value="1"/>
</dbReference>
<dbReference type="Proteomes" id="UP000256661">
    <property type="component" value="Unassembled WGS sequence"/>
</dbReference>
<evidence type="ECO:0000313" key="4">
    <source>
        <dbReference type="Proteomes" id="UP000256661"/>
    </source>
</evidence>
<evidence type="ECO:0000313" key="3">
    <source>
        <dbReference type="EMBL" id="REE98331.1"/>
    </source>
</evidence>
<accession>A0A3D9T3F0</accession>
<evidence type="ECO:0000259" key="2">
    <source>
        <dbReference type="PROSITE" id="PS50994"/>
    </source>
</evidence>
<dbReference type="GO" id="GO:0003676">
    <property type="term" value="F:nucleic acid binding"/>
    <property type="evidence" value="ECO:0007669"/>
    <property type="project" value="InterPro"/>
</dbReference>
<keyword evidence="4" id="KW-1185">Reference proteome</keyword>
<evidence type="ECO:0000256" key="1">
    <source>
        <dbReference type="SAM" id="MobiDB-lite"/>
    </source>
</evidence>
<dbReference type="OrthoDB" id="52928at2"/>
<comment type="caution">
    <text evidence="3">The sequence shown here is derived from an EMBL/GenBank/DDBJ whole genome shotgun (WGS) entry which is preliminary data.</text>
</comment>
<dbReference type="AlphaFoldDB" id="A0A3D9T3F0"/>
<dbReference type="InterPro" id="IPR012337">
    <property type="entry name" value="RNaseH-like_sf"/>
</dbReference>
<feature type="domain" description="Integrase catalytic" evidence="2">
    <location>
        <begin position="264"/>
        <end position="493"/>
    </location>
</feature>
<protein>
    <recommendedName>
        <fullName evidence="2">Integrase catalytic domain-containing protein</fullName>
    </recommendedName>
</protein>
<feature type="compositionally biased region" description="Basic and acidic residues" evidence="1">
    <location>
        <begin position="740"/>
        <end position="749"/>
    </location>
</feature>
<dbReference type="RefSeq" id="WP_116023795.1">
    <property type="nucleotide sequence ID" value="NZ_QTTT01000001.1"/>
</dbReference>
<dbReference type="SUPFAM" id="SSF53098">
    <property type="entry name" value="Ribonuclease H-like"/>
    <property type="match status" value="1"/>
</dbReference>
<organism evidence="3 4">
    <name type="scientific">Thermomonospora umbrina</name>
    <dbReference type="NCBI Taxonomy" id="111806"/>
    <lineage>
        <taxon>Bacteria</taxon>
        <taxon>Bacillati</taxon>
        <taxon>Actinomycetota</taxon>
        <taxon>Actinomycetes</taxon>
        <taxon>Streptosporangiales</taxon>
        <taxon>Thermomonosporaceae</taxon>
        <taxon>Thermomonospora</taxon>
    </lineage>
</organism>
<name>A0A3D9T3F0_9ACTN</name>
<gene>
    <name evidence="3" type="ORF">DFJ69_3818</name>
</gene>
<feature type="region of interest" description="Disordered" evidence="1">
    <location>
        <begin position="639"/>
        <end position="749"/>
    </location>
</feature>
<sequence length="749" mass="83957">MNGLIELAPDAVLVVDGVEWTVEAVEPHLGRVQLRLVDEQMAVKFRDLMARPGSWSRPRVVRSSSGQDLGWDDLTDRQIEIVHLRYAHLMETESGYRRGTAMLSLPGEPRAAFDPVRTTVTQRRFAKVAELAALDLDEARMLGLARVSYRTLERWASRCQLIGPLGCASGAWTRRSNGRWSISEPIREALYAVREEALHRSRLSMRDKERLIHQYVRERFGPDVVVPSAETLRLVWREWFGPGGSRQRYERSAGRRTVSTERVVVHRPGQVVALDTTELPVMVREDVFGEPVSVMLTLALDVYTHSLVAFRLTLVSDTSVDVAMLLRDVMMPLPMREGWGEDMQWPYPGIPEAVVAEFAGHRVAALPFFTPETVTTDHGAVYKNHRLVDVQRVIGANVLPCRVLRPTDKQAVERAFGSIRSLLLDLLPGYKGVDVSDRGADVEGDAVITIDRMEQLLAKWIVKVWQNRVLGESAPAWDPGGRHSPNTLFAASLVQGGFAMAIPSPDLFYELLPSRNVSKIDPRRGAKVSRLWYHGPVLDDLVGTVPARGGARKGRWRVHWDPRDRRFTYFQDPDSGEWHQLRWTGLPEKGEIPSFGDARVKELMHLVRERGLTPKTDAELLPVLLELLGGLVPVDSWPTQLTKTQKTGHARENRQGKAATTDRPQPAAANEPVPMRSRARQSVDAVDAERRRRREQAMDGRQIVPPPRLGDAIRRRGMFSILPGDLDDTDDLGSSPDDAAQGHEEGSSA</sequence>
<proteinExistence type="predicted"/>
<dbReference type="EMBL" id="QTTT01000001">
    <property type="protein sequence ID" value="REE98331.1"/>
    <property type="molecule type" value="Genomic_DNA"/>
</dbReference>
<dbReference type="InterPro" id="IPR001584">
    <property type="entry name" value="Integrase_cat-core"/>
</dbReference>
<dbReference type="Gene3D" id="3.30.420.10">
    <property type="entry name" value="Ribonuclease H-like superfamily/Ribonuclease H"/>
    <property type="match status" value="1"/>
</dbReference>